<evidence type="ECO:0000313" key="1">
    <source>
        <dbReference type="EMBL" id="EGT34991.1"/>
    </source>
</evidence>
<sequence length="143" mass="16813">MDACIKRSLIQDGGTSLSELYKFYDLHPGQEFSEVICDIISVPWWHNCSRVFKVKNVIVRRANFTARQSLLMFKGENGYFEHGRLSLAEIHDFVHLWKIQTDELKSMIFKPEKRFDAEEIDGVMSEMSCGKERKHEIYPYKSM</sequence>
<proteinExistence type="predicted"/>
<keyword evidence="2" id="KW-1185">Reference proteome</keyword>
<dbReference type="HOGENOM" id="CLU_1807891_0_0_1"/>
<name>G0NNW5_CAEBE</name>
<dbReference type="EMBL" id="GL379917">
    <property type="protein sequence ID" value="EGT34991.1"/>
    <property type="molecule type" value="Genomic_DNA"/>
</dbReference>
<gene>
    <name evidence="1" type="ORF">CAEBREN_23979</name>
</gene>
<accession>G0NNW5</accession>
<organism evidence="2">
    <name type="scientific">Caenorhabditis brenneri</name>
    <name type="common">Nematode worm</name>
    <dbReference type="NCBI Taxonomy" id="135651"/>
    <lineage>
        <taxon>Eukaryota</taxon>
        <taxon>Metazoa</taxon>
        <taxon>Ecdysozoa</taxon>
        <taxon>Nematoda</taxon>
        <taxon>Chromadorea</taxon>
        <taxon>Rhabditida</taxon>
        <taxon>Rhabditina</taxon>
        <taxon>Rhabditomorpha</taxon>
        <taxon>Rhabditoidea</taxon>
        <taxon>Rhabditidae</taxon>
        <taxon>Peloderinae</taxon>
        <taxon>Caenorhabditis</taxon>
    </lineage>
</organism>
<evidence type="ECO:0008006" key="3">
    <source>
        <dbReference type="Google" id="ProtNLM"/>
    </source>
</evidence>
<dbReference type="Proteomes" id="UP000008068">
    <property type="component" value="Unassembled WGS sequence"/>
</dbReference>
<evidence type="ECO:0000313" key="2">
    <source>
        <dbReference type="Proteomes" id="UP000008068"/>
    </source>
</evidence>
<dbReference type="InParanoid" id="G0NNW5"/>
<protein>
    <recommendedName>
        <fullName evidence="3">F-box associated domain-containing protein</fullName>
    </recommendedName>
</protein>
<reference evidence="2" key="1">
    <citation type="submission" date="2011-07" db="EMBL/GenBank/DDBJ databases">
        <authorList>
            <consortium name="Caenorhabditis brenneri Sequencing and Analysis Consortium"/>
            <person name="Wilson R.K."/>
        </authorList>
    </citation>
    <scope>NUCLEOTIDE SEQUENCE [LARGE SCALE GENOMIC DNA]</scope>
    <source>
        <strain evidence="2">PB2801</strain>
    </source>
</reference>
<dbReference type="AlphaFoldDB" id="G0NNW5"/>